<dbReference type="OrthoDB" id="1350443at2"/>
<reference evidence="2" key="1">
    <citation type="submission" date="2020-10" db="EMBL/GenBank/DDBJ databases">
        <title>De novo genome project of the cellulose decomposer Thermobifida halotolerans type strain.</title>
        <authorList>
            <person name="Nagy I."/>
            <person name="Horvath B."/>
            <person name="Kukolya J."/>
            <person name="Nagy I."/>
            <person name="Orsini M."/>
        </authorList>
    </citation>
    <scope>NUCLEOTIDE SEQUENCE</scope>
    <source>
        <strain evidence="2">DSM 44931</strain>
    </source>
</reference>
<dbReference type="AlphaFoldDB" id="A0A399FUC2"/>
<gene>
    <name evidence="2" type="ORF">NI17_019275</name>
</gene>
<protein>
    <submittedName>
        <fullName evidence="2">Uncharacterized protein</fullName>
    </submittedName>
</protein>
<dbReference type="Proteomes" id="UP000265719">
    <property type="component" value="Chromosome"/>
</dbReference>
<evidence type="ECO:0000313" key="3">
    <source>
        <dbReference type="Proteomes" id="UP000265719"/>
    </source>
</evidence>
<evidence type="ECO:0000313" key="2">
    <source>
        <dbReference type="EMBL" id="UOE18889.1"/>
    </source>
</evidence>
<keyword evidence="3" id="KW-1185">Reference proteome</keyword>
<proteinExistence type="predicted"/>
<feature type="compositionally biased region" description="Basic and acidic residues" evidence="1">
    <location>
        <begin position="165"/>
        <end position="186"/>
    </location>
</feature>
<accession>A0A399FUC2</accession>
<feature type="region of interest" description="Disordered" evidence="1">
    <location>
        <begin position="150"/>
        <end position="186"/>
    </location>
</feature>
<dbReference type="RefSeq" id="WP_068691470.1">
    <property type="nucleotide sequence ID" value="NZ_CP063196.1"/>
</dbReference>
<dbReference type="EMBL" id="CP063196">
    <property type="protein sequence ID" value="UOE18889.1"/>
    <property type="molecule type" value="Genomic_DNA"/>
</dbReference>
<organism evidence="2 3">
    <name type="scientific">Thermobifida halotolerans</name>
    <dbReference type="NCBI Taxonomy" id="483545"/>
    <lineage>
        <taxon>Bacteria</taxon>
        <taxon>Bacillati</taxon>
        <taxon>Actinomycetota</taxon>
        <taxon>Actinomycetes</taxon>
        <taxon>Streptosporangiales</taxon>
        <taxon>Nocardiopsidaceae</taxon>
        <taxon>Thermobifida</taxon>
    </lineage>
</organism>
<evidence type="ECO:0000256" key="1">
    <source>
        <dbReference type="SAM" id="MobiDB-lite"/>
    </source>
</evidence>
<name>A0A399FUC2_9ACTN</name>
<dbReference type="KEGG" id="thao:NI17_019275"/>
<sequence length="186" mass="21295">MDEHKGSDIIRDWPEESREAAQLVIDAHGEPHEATPSLLNWYGVGPWKRVTASRTFHEHHFPVPHIDSVESSVDYRVPPERCADLARFDGSVVVERTAGEVSARCHDEQANFLALNLMHDIVTGLRSAEQARNYYAKAFLDYRRKEPTPYMDRLQFRPDGNTADPDERVLSDEDLQRAVEEGRRKG</sequence>